<dbReference type="Gene3D" id="3.40.50.2000">
    <property type="entry name" value="Glycogen Phosphorylase B"/>
    <property type="match status" value="2"/>
</dbReference>
<keyword evidence="6 11" id="KW-0328">Glycosyltransferase</keyword>
<keyword evidence="7" id="KW-0808">Transferase</keyword>
<gene>
    <name evidence="15" type="ORF">OSTQU699_LOCUS4797</name>
</gene>
<dbReference type="GO" id="GO:0010021">
    <property type="term" value="P:amylopectin biosynthetic process"/>
    <property type="evidence" value="ECO:0007669"/>
    <property type="project" value="UniProtKB-ARBA"/>
</dbReference>
<name>A0A8S1IZT4_9CHLO</name>
<dbReference type="GO" id="GO:0019252">
    <property type="term" value="P:starch biosynthetic process"/>
    <property type="evidence" value="ECO:0007669"/>
    <property type="project" value="UniProtKB-UniRule"/>
</dbReference>
<feature type="domain" description="Starch synthase catalytic" evidence="14">
    <location>
        <begin position="122"/>
        <end position="364"/>
    </location>
</feature>
<comment type="subcellular location">
    <subcellularLocation>
        <location evidence="11">Plastid</location>
        <location evidence="11">Chloroplast</location>
    </subcellularLocation>
    <subcellularLocation>
        <location evidence="11">Plastid</location>
        <location evidence="11">Amyloplast</location>
    </subcellularLocation>
</comment>
<reference evidence="15" key="1">
    <citation type="submission" date="2020-12" db="EMBL/GenBank/DDBJ databases">
        <authorList>
            <person name="Iha C."/>
        </authorList>
    </citation>
    <scope>NUCLEOTIDE SEQUENCE</scope>
</reference>
<evidence type="ECO:0000313" key="15">
    <source>
        <dbReference type="EMBL" id="CAD7699439.1"/>
    </source>
</evidence>
<dbReference type="FunFam" id="3.40.50.2000:FF:000048">
    <property type="entry name" value="Starch synthase, chloroplastic/amyloplastic"/>
    <property type="match status" value="1"/>
</dbReference>
<evidence type="ECO:0000256" key="10">
    <source>
        <dbReference type="ARBA" id="ARBA00023234"/>
    </source>
</evidence>
<evidence type="ECO:0000256" key="9">
    <source>
        <dbReference type="ARBA" id="ARBA00022946"/>
    </source>
</evidence>
<comment type="pathway">
    <text evidence="2 11">Glycan biosynthesis; starch biosynthesis.</text>
</comment>
<keyword evidence="16" id="KW-1185">Reference proteome</keyword>
<evidence type="ECO:0000256" key="11">
    <source>
        <dbReference type="RuleBase" id="RU361232"/>
    </source>
</evidence>
<comment type="caution">
    <text evidence="15">The sequence shown here is derived from an EMBL/GenBank/DDBJ whole genome shotgun (WGS) entry which is preliminary data.</text>
</comment>
<dbReference type="GO" id="GO:0009501">
    <property type="term" value="C:amyloplast"/>
    <property type="evidence" value="ECO:0007669"/>
    <property type="project" value="UniProtKB-SubCell"/>
</dbReference>
<dbReference type="EC" id="2.4.1.-" evidence="11"/>
<evidence type="ECO:0000256" key="3">
    <source>
        <dbReference type="ARBA" id="ARBA00010281"/>
    </source>
</evidence>
<evidence type="ECO:0000256" key="12">
    <source>
        <dbReference type="SAM" id="MobiDB-lite"/>
    </source>
</evidence>
<protein>
    <recommendedName>
        <fullName evidence="11">Starch synthase, chloroplastic/amyloplastic</fullName>
        <ecNumber evidence="11">2.4.1.-</ecNumber>
    </recommendedName>
</protein>
<dbReference type="InterPro" id="IPR013534">
    <property type="entry name" value="Starch_synth_cat_dom"/>
</dbReference>
<dbReference type="GO" id="GO:0009011">
    <property type="term" value="F:alpha-1,4-glucan glucosyltransferase (ADP-glucose donor) activity"/>
    <property type="evidence" value="ECO:0007669"/>
    <property type="project" value="UniProtKB-EC"/>
</dbReference>
<dbReference type="Proteomes" id="UP000708148">
    <property type="component" value="Unassembled WGS sequence"/>
</dbReference>
<keyword evidence="10 11" id="KW-0035">Amyloplast</keyword>
<evidence type="ECO:0000256" key="4">
    <source>
        <dbReference type="ARBA" id="ARBA00022528"/>
    </source>
</evidence>
<dbReference type="PANTHER" id="PTHR45825:SF2">
    <property type="entry name" value="STARCH SYNTHASE 2, CHLOROPLASTIC_AMYLOPLASTIC"/>
    <property type="match status" value="1"/>
</dbReference>
<dbReference type="GO" id="GO:0009507">
    <property type="term" value="C:chloroplast"/>
    <property type="evidence" value="ECO:0007669"/>
    <property type="project" value="UniProtKB-SubCell"/>
</dbReference>
<dbReference type="InterPro" id="IPR011835">
    <property type="entry name" value="GS/SS"/>
</dbReference>
<keyword evidence="9" id="KW-0809">Transit peptide</keyword>
<dbReference type="GO" id="GO:0004373">
    <property type="term" value="F:alpha-1,4-glucan glucosyltransferase (UDP-glucose donor) activity"/>
    <property type="evidence" value="ECO:0007669"/>
    <property type="project" value="InterPro"/>
</dbReference>
<feature type="compositionally biased region" description="Gly residues" evidence="12">
    <location>
        <begin position="32"/>
        <end position="42"/>
    </location>
</feature>
<evidence type="ECO:0000256" key="7">
    <source>
        <dbReference type="ARBA" id="ARBA00022679"/>
    </source>
</evidence>
<dbReference type="InterPro" id="IPR001296">
    <property type="entry name" value="Glyco_trans_1"/>
</dbReference>
<evidence type="ECO:0000313" key="16">
    <source>
        <dbReference type="Proteomes" id="UP000708148"/>
    </source>
</evidence>
<evidence type="ECO:0000259" key="14">
    <source>
        <dbReference type="Pfam" id="PF08323"/>
    </source>
</evidence>
<dbReference type="HAMAP" id="MF_00484">
    <property type="entry name" value="Glycogen_synth"/>
    <property type="match status" value="1"/>
</dbReference>
<evidence type="ECO:0000256" key="6">
    <source>
        <dbReference type="ARBA" id="ARBA00022676"/>
    </source>
</evidence>
<keyword evidence="5" id="KW-0934">Plastid</keyword>
<feature type="compositionally biased region" description="Low complexity" evidence="12">
    <location>
        <begin position="9"/>
        <end position="31"/>
    </location>
</feature>
<evidence type="ECO:0000256" key="1">
    <source>
        <dbReference type="ARBA" id="ARBA00001478"/>
    </source>
</evidence>
<feature type="region of interest" description="Disordered" evidence="12">
    <location>
        <begin position="1"/>
        <end position="50"/>
    </location>
</feature>
<keyword evidence="4 11" id="KW-0150">Chloroplast</keyword>
<dbReference type="Pfam" id="PF08323">
    <property type="entry name" value="Glyco_transf_5"/>
    <property type="match status" value="1"/>
</dbReference>
<dbReference type="SUPFAM" id="SSF53756">
    <property type="entry name" value="UDP-Glycosyltransferase/glycogen phosphorylase"/>
    <property type="match status" value="1"/>
</dbReference>
<comment type="catalytic activity">
    <reaction evidence="1">
        <text>[(1-&gt;4)-alpha-D-glucosyl](n) + ADP-alpha-D-glucose = [(1-&gt;4)-alpha-D-glucosyl](n+1) + ADP + H(+)</text>
        <dbReference type="Rhea" id="RHEA:18189"/>
        <dbReference type="Rhea" id="RHEA-COMP:9584"/>
        <dbReference type="Rhea" id="RHEA-COMP:9587"/>
        <dbReference type="ChEBI" id="CHEBI:15378"/>
        <dbReference type="ChEBI" id="CHEBI:15444"/>
        <dbReference type="ChEBI" id="CHEBI:57498"/>
        <dbReference type="ChEBI" id="CHEBI:456216"/>
        <dbReference type="EC" id="2.4.1.21"/>
    </reaction>
</comment>
<proteinExistence type="inferred from homology"/>
<dbReference type="Pfam" id="PF00534">
    <property type="entry name" value="Glycos_transf_1"/>
    <property type="match status" value="1"/>
</dbReference>
<evidence type="ECO:0000256" key="2">
    <source>
        <dbReference type="ARBA" id="ARBA00004727"/>
    </source>
</evidence>
<keyword evidence="8 11" id="KW-0750">Starch biosynthesis</keyword>
<dbReference type="PANTHER" id="PTHR45825">
    <property type="entry name" value="GRANULE-BOUND STARCH SYNTHASE 1, CHLOROPLASTIC/AMYLOPLASTIC"/>
    <property type="match status" value="1"/>
</dbReference>
<organism evidence="15 16">
    <name type="scientific">Ostreobium quekettii</name>
    <dbReference type="NCBI Taxonomy" id="121088"/>
    <lineage>
        <taxon>Eukaryota</taxon>
        <taxon>Viridiplantae</taxon>
        <taxon>Chlorophyta</taxon>
        <taxon>core chlorophytes</taxon>
        <taxon>Ulvophyceae</taxon>
        <taxon>TCBD clade</taxon>
        <taxon>Bryopsidales</taxon>
        <taxon>Ostreobineae</taxon>
        <taxon>Ostreobiaceae</taxon>
        <taxon>Ostreobium</taxon>
    </lineage>
</organism>
<feature type="domain" description="Glycosyl transferase family 1" evidence="13">
    <location>
        <begin position="424"/>
        <end position="570"/>
    </location>
</feature>
<evidence type="ECO:0000256" key="5">
    <source>
        <dbReference type="ARBA" id="ARBA00022640"/>
    </source>
</evidence>
<sequence length="610" mass="66091">MPPAPAPRRGPASPGPRIAPIKGGRTNAQARRGGGGGNGRVSGGVAEAGRTGAREAREALLDKVKDHRLLQAQLQQRLEDAAISLEKLATQAARRRTAGAMHHDDSRQNGVGCIAEGKEAAVVMVGAECAPYSKTGGLGDVMGALPKALAKRGHRVMVVTPRYADYKSARPTQVRGTYSIFGMNHEVHYYHELKDGVHVVFVDHPSYHNRGSDIYSGSRLDVAFRCALLSKCALEAPRCVPCGDSPFGTDNLTFVANDWHAALTPLYLEAHYRDRGEMACTRSVLVLHNIAYQGRGPMAELGYFGMPWHYSESFRLYDPVGGEHMNVMKAAIIHSHSIVAVSRGYAWECKTQEGGWGLHGVLQEQDSKLRGIVNGIDTSEWNPATDAFLTSGGYARYGPRSVLAGKAACKAALQGEMGLPAEAGTPMLGFVGRLDHQKGVDLIYENFEWLMGRGVQLVMLGSGNAELESALVDMERRRPRQCRAWVGFSVEMAHKITAAADVLLMPSRFEPCGLNQMYAMAYGTVPVAHRVGGLRDTITHYDSAADKGTGWLFDSADAGALRGAVDAALEVFCSRPEAFRRMQRRGMAQDLSWDRVAVEYEEVIVGGSGL</sequence>
<dbReference type="AlphaFoldDB" id="A0A8S1IZT4"/>
<dbReference type="NCBIfam" id="TIGR02095">
    <property type="entry name" value="glgA"/>
    <property type="match status" value="1"/>
</dbReference>
<dbReference type="OrthoDB" id="512920at2759"/>
<evidence type="ECO:0000259" key="13">
    <source>
        <dbReference type="Pfam" id="PF00534"/>
    </source>
</evidence>
<evidence type="ECO:0000256" key="8">
    <source>
        <dbReference type="ARBA" id="ARBA00022922"/>
    </source>
</evidence>
<dbReference type="CDD" id="cd03791">
    <property type="entry name" value="GT5_Glycogen_synthase_DULL1-like"/>
    <property type="match status" value="1"/>
</dbReference>
<accession>A0A8S1IZT4</accession>
<dbReference type="EMBL" id="CAJHUC010001018">
    <property type="protein sequence ID" value="CAD7699439.1"/>
    <property type="molecule type" value="Genomic_DNA"/>
</dbReference>
<comment type="similarity">
    <text evidence="3 11">Belongs to the glycosyltransferase 1 family. Bacterial/plant glycogen synthase subfamily.</text>
</comment>